<dbReference type="Pfam" id="PF06114">
    <property type="entry name" value="Peptidase_M78"/>
    <property type="match status" value="1"/>
</dbReference>
<feature type="domain" description="IrrE N-terminal-like" evidence="1">
    <location>
        <begin position="10"/>
        <end position="135"/>
    </location>
</feature>
<dbReference type="eggNOG" id="COG2856">
    <property type="taxonomic scope" value="Bacteria"/>
</dbReference>
<dbReference type="EMBL" id="CP003639">
    <property type="protein sequence ID" value="AFM43006.1"/>
    <property type="molecule type" value="Genomic_DNA"/>
</dbReference>
<evidence type="ECO:0000313" key="2">
    <source>
        <dbReference type="EMBL" id="AFM43006.1"/>
    </source>
</evidence>
<dbReference type="InterPro" id="IPR010359">
    <property type="entry name" value="IrrE_HExxH"/>
</dbReference>
<reference evidence="2 3" key="1">
    <citation type="journal article" date="2012" name="J. Bacteriol.">
        <title>Complete genome sequences of Desulfosporosinus orientis DSM765T, Desulfosporosinus youngiae DSM17734T, Desulfosporosinus meridiei DSM13257T, and Desulfosporosinus acidiphilus DSM22704T.</title>
        <authorList>
            <person name="Pester M."/>
            <person name="Brambilla E."/>
            <person name="Alazard D."/>
            <person name="Rattei T."/>
            <person name="Weinmaier T."/>
            <person name="Han J."/>
            <person name="Lucas S."/>
            <person name="Lapidus A."/>
            <person name="Cheng J.F."/>
            <person name="Goodwin L."/>
            <person name="Pitluck S."/>
            <person name="Peters L."/>
            <person name="Ovchinnikova G."/>
            <person name="Teshima H."/>
            <person name="Detter J.C."/>
            <person name="Han C.S."/>
            <person name="Tapia R."/>
            <person name="Land M.L."/>
            <person name="Hauser L."/>
            <person name="Kyrpides N.C."/>
            <person name="Ivanova N.N."/>
            <person name="Pagani I."/>
            <person name="Huntmann M."/>
            <person name="Wei C.L."/>
            <person name="Davenport K.W."/>
            <person name="Daligault H."/>
            <person name="Chain P.S."/>
            <person name="Chen A."/>
            <person name="Mavromatis K."/>
            <person name="Markowitz V."/>
            <person name="Szeto E."/>
            <person name="Mikhailova N."/>
            <person name="Pati A."/>
            <person name="Wagner M."/>
            <person name="Woyke T."/>
            <person name="Ollivier B."/>
            <person name="Klenk H.P."/>
            <person name="Spring S."/>
            <person name="Loy A."/>
        </authorList>
    </citation>
    <scope>NUCLEOTIDE SEQUENCE [LARGE SCALE GENOMIC DNA]</scope>
    <source>
        <strain evidence="3">DSM 22704 / JCM 16185 / SJ4</strain>
    </source>
</reference>
<dbReference type="RefSeq" id="WP_014828992.1">
    <property type="nucleotide sequence ID" value="NC_018068.1"/>
</dbReference>
<protein>
    <submittedName>
        <fullName evidence="2">Putative Zn peptidase</fullName>
    </submittedName>
</protein>
<dbReference type="STRING" id="646529.Desaci_4144"/>
<sequence>MKKLWDIINKENIKVLYKDFSHLPENIHGLYFYEQRIGPLIVLDKNLHHSHRLHRCVLAEEIGHFYTAARTNILTVHTSANLQTIENQDERKAAQYATDLLIPDSELIKALESGCRSCFELAEYFDVTEWFMYRKLGFLKMCFRRTGLKVKGRDLFDIAMQPCHIIS</sequence>
<keyword evidence="3" id="KW-1185">Reference proteome</keyword>
<dbReference type="OrthoDB" id="1707128at2"/>
<name>I4DB32_DESAJ</name>
<evidence type="ECO:0000313" key="3">
    <source>
        <dbReference type="Proteomes" id="UP000002892"/>
    </source>
</evidence>
<evidence type="ECO:0000259" key="1">
    <source>
        <dbReference type="Pfam" id="PF06114"/>
    </source>
</evidence>
<accession>I4DB32</accession>
<dbReference type="HOGENOM" id="CLU_134323_0_0_9"/>
<dbReference type="AlphaFoldDB" id="I4DB32"/>
<organism evidence="2 3">
    <name type="scientific">Desulfosporosinus acidiphilus (strain DSM 22704 / JCM 16185 / SJ4)</name>
    <dbReference type="NCBI Taxonomy" id="646529"/>
    <lineage>
        <taxon>Bacteria</taxon>
        <taxon>Bacillati</taxon>
        <taxon>Bacillota</taxon>
        <taxon>Clostridia</taxon>
        <taxon>Eubacteriales</taxon>
        <taxon>Desulfitobacteriaceae</taxon>
        <taxon>Desulfosporosinus</taxon>
    </lineage>
</organism>
<proteinExistence type="predicted"/>
<dbReference type="KEGG" id="dai:Desaci_4144"/>
<gene>
    <name evidence="2" type="ordered locus">Desaci_4144</name>
</gene>
<dbReference type="Proteomes" id="UP000002892">
    <property type="component" value="Chromosome"/>
</dbReference>